<sequence>MIYVVKCRKAIACFFLSLLLVQTLTPLRVHALTSGPVAPEARQFSPAGVSDMVDLFSGGFKYDIPLLDIDGYPVNLNYASGTGMEDEASWVGLGWNLNVGAINRQLRGIPDDFSGDSVRTEHYTKPNVTIGGKGTIKGELAGWNAAGLSGSLSVGVFSDNYRGIGAEVGANVGIFVGEPNSMLTSSLGVGVNSNTSSGVDVKPLISLGMYEKATDSKTVNMGLSASLGYNTRQGLKALNLGASFGVTGKDMDGVQGSTNYDVAQSVISFNTPPFTPNIGIGYRNTSSTYSVDIGGVAWIAFAGVGMTGYKSTREIISTVRQDPEYGYMYAEKGVNRDSALLDCMREKDNPVITSLPNLAVPVITPDLFSYSGQAGSGQFRLFRNSTGVVNDPAHQDITKSNTDGLDLGLGGYVHGGVSLYNQNARDRTGKWRADNNYNAKGDYQSAAAQTADEASYFKVVGEKNTMDPAFLTAIHGESAVKVSVTNKLANASLVEDHVVTPVASFKKSKREIRRTSISYLTAGEMPFNAANAIYNYNFLEDTTHLAAPYTCNGNASSGTPGMSVRQTGVRARHHLSQITVNGDDGRRMVYGQPVYNLRQDEYTFATNGTGADAAKNLVPYTLAGNNTINHTAGVDNYYHHEITPAYAASFLLTAVLSPDYVDVTGDGITDDDMGTAVKFNYSQAPATYNWRTPIDAGKATYNRGLNADPDDDKGSIIFGQRELCYLQSIETRTKIAYFITEARNDAIGVTDFNGVQNTGSRQRYLKEIRLYSKADPAKPIKTVVLNYDYSLCPNIPNGITAGQGKLTLKSLYFKYGSSTKGKHHPYFFEYTNNQGYDYMCSDRWGTFKPVANNALAGLGALRNDQFPYSTQDSATAAQNAAKWNLNKITLPSGGVISVDYESNDYAYVQDQRAMAMVKVQALINENGGASSIRDAAGISVDVDDLTGAPNDATLTRWFIQRYLNGHKEMYTKLYVNMTTNNQITADAAYDYVPCYASVKQVKKDPSNPKRVWVLFEPQSGGNISTNPMELAAWQKMRTEYPRYAYPGYNNRAKDNAPFMATLTALVNSIKNLSELWENFDQKAYRKAYASTTDLSKSFVRVVKGNGIKMGGGVRVKRIAINDRWAAMSAGLNYSDAVYGQEYEYRTETPGGLISSGVASYEPGIGNDENSLHLPVPYTQNIRGALSNEFYLEQPFGEALYPGPQVGYSHVVVRDLDETHKADALYRTGYTAHDFYTAKDFPVEVSATDHPLVSDNHPSSGFGFFGANIRHEVSMSQGYVVRLNDMHGKPKGDYTYNMSKQLIASTEYHYSSEIADAGRLRLKNTVDVIDENGLISPQQTIGREIEMYADMRESKNDNDGKTIQIGADVVPGFWGIPFPLPHWPRNNNSEHELLRTACIMKVIQCSGIMDKVVKMINGSTVTSRNLLYDRNTGEAVVTQTNNEFDDPVYAVTMPAYWAYGKMGGAYKTLNATYSGVITNGSGVLNAIAAGYMTPGDEVMDLQTGKHYWVISSGKNSDTSPAGQAVRLVDNNGSLKRDFSGYIKVYRSGYRNQLTSGTASFAMLNNPVSGSDNPVFDLRQNLELAAKQVVSAQTTLYDENWGQRRPCATCPAGYALSTDGLTCVKRPDSVYRTDFQLAAGSVSHFYGDRGAFIFDAQGNITDSVKGSYWGGACSGTNSVTAGITTLASAGDSLQLMRLQASSETNASPAAVQVESGCGRLYAEGIWWAGTSVADVSLRGFITCVNLPRSGDFYLGFGADNYGRVYIDDQLIDEVIDDNYNNLEQWRIRPFHVNTAGQHQLRVEARNRGTETAVAAQIYNTTNKTDLINSKNSPVANLVTYSTGSLKGRNDVETYIVNPDGSITYHYSCDGGPAYICDHNTQCDIAPVNVVNPYTAGLQGNWRPSEDKVFEVNRTDQGVFNAPGSGPLVRKSGYFLSFTPYWYYDSANLKWGVATANAAKWISARYVTLYDKYGQELENHDALNRYSGAIYSFNGQLPAAVSSNAQQREMFYDAFDDYYFRNGCNGSAECDRDSFNIRRIVGTNYSSWLDSTQSHSGRYSLKCYNTITLNCLVHPVQQKTQPYLSTDSAGIYVRRDILGLYPSGFNPVAGKQYIFSAWINDGQPLTDNATGITVTVSGNITTTITLKRKATVEGWKLVEGTIDLSQVAPTPRRIQVVIQGGASIRLDDIRIFPFDAEMKTYSYDDQTLRLMAEMDENNFATFYEYDEEGTLVRLKKETDRGIMTIKETRSAYRKGQ</sequence>
<keyword evidence="1" id="KW-0732">Signal</keyword>
<evidence type="ECO:0000313" key="3">
    <source>
        <dbReference type="Proteomes" id="UP000242818"/>
    </source>
</evidence>
<feature type="signal peptide" evidence="1">
    <location>
        <begin position="1"/>
        <end position="31"/>
    </location>
</feature>
<dbReference type="RefSeq" id="WP_089715662.1">
    <property type="nucleotide sequence ID" value="NZ_FMAR01000026.1"/>
</dbReference>
<evidence type="ECO:0000256" key="1">
    <source>
        <dbReference type="SAM" id="SignalP"/>
    </source>
</evidence>
<reference evidence="2 3" key="1">
    <citation type="submission" date="2016-08" db="EMBL/GenBank/DDBJ databases">
        <authorList>
            <person name="Seilhamer J.J."/>
        </authorList>
    </citation>
    <scope>NUCLEOTIDE SEQUENCE [LARGE SCALE GENOMIC DNA]</scope>
    <source>
        <strain evidence="2 3">A37T2</strain>
    </source>
</reference>
<evidence type="ECO:0000313" key="2">
    <source>
        <dbReference type="EMBL" id="SCC64042.1"/>
    </source>
</evidence>
<keyword evidence="3" id="KW-1185">Reference proteome</keyword>
<accession>A0A1C4G7A8</accession>
<dbReference type="OrthoDB" id="9814627at2"/>
<evidence type="ECO:0008006" key="4">
    <source>
        <dbReference type="Google" id="ProtNLM"/>
    </source>
</evidence>
<organism evidence="2 3">
    <name type="scientific">Chitinophaga costaii</name>
    <dbReference type="NCBI Taxonomy" id="1335309"/>
    <lineage>
        <taxon>Bacteria</taxon>
        <taxon>Pseudomonadati</taxon>
        <taxon>Bacteroidota</taxon>
        <taxon>Chitinophagia</taxon>
        <taxon>Chitinophagales</taxon>
        <taxon>Chitinophagaceae</taxon>
        <taxon>Chitinophaga</taxon>
    </lineage>
</organism>
<name>A0A1C4G7A8_9BACT</name>
<feature type="chain" id="PRO_5008692348" description="PA14 domain-containing protein" evidence="1">
    <location>
        <begin position="32"/>
        <end position="2253"/>
    </location>
</feature>
<dbReference type="EMBL" id="FMAR01000026">
    <property type="protein sequence ID" value="SCC64042.1"/>
    <property type="molecule type" value="Genomic_DNA"/>
</dbReference>
<proteinExistence type="predicted"/>
<dbReference type="Proteomes" id="UP000242818">
    <property type="component" value="Unassembled WGS sequence"/>
</dbReference>
<gene>
    <name evidence="2" type="ORF">GA0116948_1265</name>
</gene>
<protein>
    <recommendedName>
        <fullName evidence="4">PA14 domain-containing protein</fullName>
    </recommendedName>
</protein>
<dbReference type="STRING" id="1335309.GA0116948_1265"/>